<dbReference type="AlphaFoldDB" id="A0A927MAX9"/>
<accession>A0A927MAX9</accession>
<name>A0A927MAX9_9ACTN</name>
<dbReference type="InterPro" id="IPR007037">
    <property type="entry name" value="SIP_rossman_dom"/>
</dbReference>
<dbReference type="Pfam" id="PF08021">
    <property type="entry name" value="FAD_binding_9"/>
    <property type="match status" value="1"/>
</dbReference>
<dbReference type="SUPFAM" id="SSF63380">
    <property type="entry name" value="Riboflavin synthase domain-like"/>
    <property type="match status" value="1"/>
</dbReference>
<dbReference type="InterPro" id="IPR039261">
    <property type="entry name" value="FNR_nucleotide-bd"/>
</dbReference>
<dbReference type="InterPro" id="IPR039374">
    <property type="entry name" value="SIP_fam"/>
</dbReference>
<dbReference type="RefSeq" id="WP_192767517.1">
    <property type="nucleotide sequence ID" value="NZ_JADBEB010000001.1"/>
</dbReference>
<dbReference type="EMBL" id="JADBEB010000001">
    <property type="protein sequence ID" value="MBE1487720.1"/>
    <property type="molecule type" value="Genomic_DNA"/>
</dbReference>
<dbReference type="Pfam" id="PF04954">
    <property type="entry name" value="SIP"/>
    <property type="match status" value="1"/>
</dbReference>
<dbReference type="Gene3D" id="3.40.50.80">
    <property type="entry name" value="Nucleotide-binding domain of ferredoxin-NADP reductase (FNR) module"/>
    <property type="match status" value="1"/>
</dbReference>
<reference evidence="2" key="1">
    <citation type="submission" date="2020-10" db="EMBL/GenBank/DDBJ databases">
        <title>Sequencing the genomes of 1000 actinobacteria strains.</title>
        <authorList>
            <person name="Klenk H.-P."/>
        </authorList>
    </citation>
    <scope>NUCLEOTIDE SEQUENCE</scope>
    <source>
        <strain evidence="2">DSM 46832</strain>
    </source>
</reference>
<dbReference type="InterPro" id="IPR017938">
    <property type="entry name" value="Riboflavin_synthase-like_b-brl"/>
</dbReference>
<feature type="domain" description="FAD-binding FR-type" evidence="1">
    <location>
        <begin position="7"/>
        <end position="115"/>
    </location>
</feature>
<dbReference type="CDD" id="cd06193">
    <property type="entry name" value="siderophore_interacting"/>
    <property type="match status" value="1"/>
</dbReference>
<comment type="caution">
    <text evidence="2">The sequence shown here is derived from an EMBL/GenBank/DDBJ whole genome shotgun (WGS) entry which is preliminary data.</text>
</comment>
<dbReference type="InterPro" id="IPR017927">
    <property type="entry name" value="FAD-bd_FR_type"/>
</dbReference>
<evidence type="ECO:0000313" key="2">
    <source>
        <dbReference type="EMBL" id="MBE1487720.1"/>
    </source>
</evidence>
<evidence type="ECO:0000259" key="1">
    <source>
        <dbReference type="PROSITE" id="PS51384"/>
    </source>
</evidence>
<dbReference type="PANTHER" id="PTHR30157">
    <property type="entry name" value="FERRIC REDUCTASE, NADPH-DEPENDENT"/>
    <property type="match status" value="1"/>
</dbReference>
<dbReference type="PANTHER" id="PTHR30157:SF0">
    <property type="entry name" value="NADPH-DEPENDENT FERRIC-CHELATE REDUCTASE"/>
    <property type="match status" value="1"/>
</dbReference>
<protein>
    <submittedName>
        <fullName evidence="2">NADPH-dependent ferric siderophore reductase</fullName>
    </submittedName>
</protein>
<sequence length="239" mass="26465">MRHPVELLFLSGTIEEVEQITPRMRRVRIAGERLKTVPWLPGQHVRVNVSPPRQWLRHPGDARRTYSVWQLDRTRGTLDLCVLDHGDGPGARWARTARPGQPATLSRPEGRLTLRESPYHLFVGDETAAVPFAAMLRALPTQTPAYGVLGTDSPDGEVPLPPGHRLSWVHRGDADPADPGALLHAVAALDLPVGPGTAYLAGEARTCQAVREHLVRERGWSRRQVVVKPFWAPGKRGMD</sequence>
<organism evidence="2 3">
    <name type="scientific">Plantactinospora soyae</name>
    <dbReference type="NCBI Taxonomy" id="1544732"/>
    <lineage>
        <taxon>Bacteria</taxon>
        <taxon>Bacillati</taxon>
        <taxon>Actinomycetota</taxon>
        <taxon>Actinomycetes</taxon>
        <taxon>Micromonosporales</taxon>
        <taxon>Micromonosporaceae</taxon>
        <taxon>Plantactinospora</taxon>
    </lineage>
</organism>
<dbReference type="Gene3D" id="2.40.30.10">
    <property type="entry name" value="Translation factors"/>
    <property type="match status" value="1"/>
</dbReference>
<dbReference type="InterPro" id="IPR013113">
    <property type="entry name" value="SIP_FAD-bd"/>
</dbReference>
<evidence type="ECO:0000313" key="3">
    <source>
        <dbReference type="Proteomes" id="UP000649753"/>
    </source>
</evidence>
<dbReference type="Proteomes" id="UP000649753">
    <property type="component" value="Unassembled WGS sequence"/>
</dbReference>
<dbReference type="PROSITE" id="PS51384">
    <property type="entry name" value="FAD_FR"/>
    <property type="match status" value="1"/>
</dbReference>
<proteinExistence type="predicted"/>
<keyword evidence="3" id="KW-1185">Reference proteome</keyword>
<dbReference type="GO" id="GO:0016491">
    <property type="term" value="F:oxidoreductase activity"/>
    <property type="evidence" value="ECO:0007669"/>
    <property type="project" value="InterPro"/>
</dbReference>
<gene>
    <name evidence="2" type="ORF">H4W31_003358</name>
</gene>